<dbReference type="Gene3D" id="6.10.250.690">
    <property type="match status" value="1"/>
</dbReference>
<dbReference type="PANTHER" id="PTHR48111">
    <property type="entry name" value="REGULATOR OF RPOS"/>
    <property type="match status" value="1"/>
</dbReference>
<dbReference type="SMART" id="SM00862">
    <property type="entry name" value="Trans_reg_C"/>
    <property type="match status" value="1"/>
</dbReference>
<dbReference type="Proteomes" id="UP000532440">
    <property type="component" value="Unassembled WGS sequence"/>
</dbReference>
<evidence type="ECO:0000256" key="3">
    <source>
        <dbReference type="ARBA" id="ARBA00023012"/>
    </source>
</evidence>
<dbReference type="GO" id="GO:0032993">
    <property type="term" value="C:protein-DNA complex"/>
    <property type="evidence" value="ECO:0007669"/>
    <property type="project" value="TreeGrafter"/>
</dbReference>
<evidence type="ECO:0000259" key="11">
    <source>
        <dbReference type="PROSITE" id="PS51755"/>
    </source>
</evidence>
<dbReference type="FunFam" id="3.40.50.2300:FF:000001">
    <property type="entry name" value="DNA-binding response regulator PhoB"/>
    <property type="match status" value="1"/>
</dbReference>
<evidence type="ECO:0000256" key="2">
    <source>
        <dbReference type="ARBA" id="ARBA00022553"/>
    </source>
</evidence>
<dbReference type="InterPro" id="IPR001789">
    <property type="entry name" value="Sig_transdc_resp-reg_receiver"/>
</dbReference>
<keyword evidence="13" id="KW-1185">Reference proteome</keyword>
<evidence type="ECO:0000313" key="13">
    <source>
        <dbReference type="Proteomes" id="UP000532440"/>
    </source>
</evidence>
<evidence type="ECO:0000259" key="10">
    <source>
        <dbReference type="PROSITE" id="PS50110"/>
    </source>
</evidence>
<keyword evidence="3" id="KW-0902">Two-component regulatory system</keyword>
<feature type="DNA-binding region" description="OmpR/PhoB-type" evidence="9">
    <location>
        <begin position="133"/>
        <end position="232"/>
    </location>
</feature>
<dbReference type="Pfam" id="PF00486">
    <property type="entry name" value="Trans_reg_C"/>
    <property type="match status" value="1"/>
</dbReference>
<dbReference type="SUPFAM" id="SSF52172">
    <property type="entry name" value="CheY-like"/>
    <property type="match status" value="1"/>
</dbReference>
<dbReference type="SMART" id="SM00448">
    <property type="entry name" value="REC"/>
    <property type="match status" value="1"/>
</dbReference>
<dbReference type="GO" id="GO:0005829">
    <property type="term" value="C:cytosol"/>
    <property type="evidence" value="ECO:0007669"/>
    <property type="project" value="TreeGrafter"/>
</dbReference>
<dbReference type="PROSITE" id="PS51755">
    <property type="entry name" value="OMPR_PHOB"/>
    <property type="match status" value="1"/>
</dbReference>
<evidence type="ECO:0000256" key="8">
    <source>
        <dbReference type="PROSITE-ProRule" id="PRU00169"/>
    </source>
</evidence>
<comment type="function">
    <text evidence="7">This protein is a positive regulator for the phosphate regulon. Transcription of this operon is positively regulated by PhoB and PhoR when phosphate is limited.</text>
</comment>
<protein>
    <recommendedName>
        <fullName evidence="1">Phosphate regulon transcriptional regulatory protein PhoB</fullName>
    </recommendedName>
</protein>
<sequence>MERRILVVEDQKDIADLIAMHLRDLGHGVDVVHDGGKGYQAARTGRYDLIVLDLMLPVLDGLDVLRSLRTERVDTPVLMLTARSTEIDRVLGLELGADDYLTKPFSILELQARVKAILRRIDRQAAAASAADPDRIVIGEIEIDAASREARVCGHAVSLTAKEFDLLLHFARNPGRAFTRMQLLDAVWGTSFEGYEHNVNTHINRLRSKIEIDPANPSYVLTVRGVGYRFADPRTDLR</sequence>
<evidence type="ECO:0000313" key="12">
    <source>
        <dbReference type="EMBL" id="MBB5270772.1"/>
    </source>
</evidence>
<dbReference type="InterPro" id="IPR011006">
    <property type="entry name" value="CheY-like_superfamily"/>
</dbReference>
<dbReference type="FunFam" id="1.10.10.10:FF:000018">
    <property type="entry name" value="DNA-binding response regulator ResD"/>
    <property type="match status" value="1"/>
</dbReference>
<dbReference type="CDD" id="cd00383">
    <property type="entry name" value="trans_reg_C"/>
    <property type="match status" value="1"/>
</dbReference>
<accession>A0A7W8HFA4</accession>
<dbReference type="SUPFAM" id="SSF46894">
    <property type="entry name" value="C-terminal effector domain of the bipartite response regulators"/>
    <property type="match status" value="1"/>
</dbReference>
<organism evidence="12 13">
    <name type="scientific">Quisquiliibacterium transsilvanicum</name>
    <dbReference type="NCBI Taxonomy" id="1549638"/>
    <lineage>
        <taxon>Bacteria</taxon>
        <taxon>Pseudomonadati</taxon>
        <taxon>Pseudomonadota</taxon>
        <taxon>Betaproteobacteria</taxon>
        <taxon>Burkholderiales</taxon>
        <taxon>Burkholderiaceae</taxon>
        <taxon>Quisquiliibacterium</taxon>
    </lineage>
</organism>
<keyword evidence="4" id="KW-0805">Transcription regulation</keyword>
<dbReference type="GO" id="GO:0006355">
    <property type="term" value="P:regulation of DNA-templated transcription"/>
    <property type="evidence" value="ECO:0007669"/>
    <property type="project" value="InterPro"/>
</dbReference>
<dbReference type="GO" id="GO:0000156">
    <property type="term" value="F:phosphorelay response regulator activity"/>
    <property type="evidence" value="ECO:0007669"/>
    <property type="project" value="TreeGrafter"/>
</dbReference>
<dbReference type="AlphaFoldDB" id="A0A7W8HFA4"/>
<evidence type="ECO:0000256" key="7">
    <source>
        <dbReference type="ARBA" id="ARBA00024735"/>
    </source>
</evidence>
<reference evidence="12 13" key="1">
    <citation type="submission" date="2020-08" db="EMBL/GenBank/DDBJ databases">
        <title>Genomic Encyclopedia of Type Strains, Phase IV (KMG-IV): sequencing the most valuable type-strain genomes for metagenomic binning, comparative biology and taxonomic classification.</title>
        <authorList>
            <person name="Goeker M."/>
        </authorList>
    </citation>
    <scope>NUCLEOTIDE SEQUENCE [LARGE SCALE GENOMIC DNA]</scope>
    <source>
        <strain evidence="12 13">DSM 29781</strain>
    </source>
</reference>
<dbReference type="GO" id="GO:0000976">
    <property type="term" value="F:transcription cis-regulatory region binding"/>
    <property type="evidence" value="ECO:0007669"/>
    <property type="project" value="TreeGrafter"/>
</dbReference>
<dbReference type="InterPro" id="IPR001867">
    <property type="entry name" value="OmpR/PhoB-type_DNA-bd"/>
</dbReference>
<proteinExistence type="predicted"/>
<dbReference type="PROSITE" id="PS50110">
    <property type="entry name" value="RESPONSE_REGULATORY"/>
    <property type="match status" value="1"/>
</dbReference>
<dbReference type="EMBL" id="JACHGB010000002">
    <property type="protein sequence ID" value="MBB5270772.1"/>
    <property type="molecule type" value="Genomic_DNA"/>
</dbReference>
<dbReference type="Gene3D" id="3.40.50.2300">
    <property type="match status" value="1"/>
</dbReference>
<gene>
    <name evidence="12" type="ORF">HNQ70_000776</name>
</gene>
<dbReference type="Gene3D" id="1.10.10.10">
    <property type="entry name" value="Winged helix-like DNA-binding domain superfamily/Winged helix DNA-binding domain"/>
    <property type="match status" value="1"/>
</dbReference>
<feature type="modified residue" description="4-aspartylphosphate" evidence="8">
    <location>
        <position position="53"/>
    </location>
</feature>
<keyword evidence="6" id="KW-0804">Transcription</keyword>
<evidence type="ECO:0000256" key="1">
    <source>
        <dbReference type="ARBA" id="ARBA00013332"/>
    </source>
</evidence>
<evidence type="ECO:0000256" key="4">
    <source>
        <dbReference type="ARBA" id="ARBA00023015"/>
    </source>
</evidence>
<dbReference type="PANTHER" id="PTHR48111:SF4">
    <property type="entry name" value="DNA-BINDING DUAL TRANSCRIPTIONAL REGULATOR OMPR"/>
    <property type="match status" value="1"/>
</dbReference>
<evidence type="ECO:0000256" key="6">
    <source>
        <dbReference type="ARBA" id="ARBA00023163"/>
    </source>
</evidence>
<comment type="caution">
    <text evidence="12">The sequence shown here is derived from an EMBL/GenBank/DDBJ whole genome shotgun (WGS) entry which is preliminary data.</text>
</comment>
<name>A0A7W8HFA4_9BURK</name>
<dbReference type="RefSeq" id="WP_183964463.1">
    <property type="nucleotide sequence ID" value="NZ_BAABEW010000018.1"/>
</dbReference>
<feature type="domain" description="OmpR/PhoB-type" evidence="11">
    <location>
        <begin position="133"/>
        <end position="232"/>
    </location>
</feature>
<feature type="domain" description="Response regulatory" evidence="10">
    <location>
        <begin position="4"/>
        <end position="118"/>
    </location>
</feature>
<dbReference type="InterPro" id="IPR016032">
    <property type="entry name" value="Sig_transdc_resp-reg_C-effctor"/>
</dbReference>
<keyword evidence="5 9" id="KW-0238">DNA-binding</keyword>
<keyword evidence="2 8" id="KW-0597">Phosphoprotein</keyword>
<evidence type="ECO:0000256" key="9">
    <source>
        <dbReference type="PROSITE-ProRule" id="PRU01091"/>
    </source>
</evidence>
<dbReference type="Pfam" id="PF00072">
    <property type="entry name" value="Response_reg"/>
    <property type="match status" value="1"/>
</dbReference>
<dbReference type="InterPro" id="IPR039420">
    <property type="entry name" value="WalR-like"/>
</dbReference>
<evidence type="ECO:0000256" key="5">
    <source>
        <dbReference type="ARBA" id="ARBA00023125"/>
    </source>
</evidence>
<dbReference type="InterPro" id="IPR036388">
    <property type="entry name" value="WH-like_DNA-bd_sf"/>
</dbReference>